<evidence type="ECO:0000256" key="2">
    <source>
        <dbReference type="ARBA" id="ARBA00022448"/>
    </source>
</evidence>
<evidence type="ECO:0000256" key="3">
    <source>
        <dbReference type="ARBA" id="ARBA00022475"/>
    </source>
</evidence>
<organism evidence="9">
    <name type="scientific">marine sediment metagenome</name>
    <dbReference type="NCBI Taxonomy" id="412755"/>
    <lineage>
        <taxon>unclassified sequences</taxon>
        <taxon>metagenomes</taxon>
        <taxon>ecological metagenomes</taxon>
    </lineage>
</organism>
<accession>A0A0F8ZBV9</accession>
<keyword evidence="6 8" id="KW-1133">Transmembrane helix</keyword>
<protein>
    <recommendedName>
        <fullName evidence="10">ABC transmembrane type-1 domain-containing protein</fullName>
    </recommendedName>
</protein>
<dbReference type="GO" id="GO:0005886">
    <property type="term" value="C:plasma membrane"/>
    <property type="evidence" value="ECO:0007669"/>
    <property type="project" value="UniProtKB-SubCell"/>
</dbReference>
<keyword evidence="7 8" id="KW-0472">Membrane</keyword>
<feature type="transmembrane region" description="Helical" evidence="8">
    <location>
        <begin position="190"/>
        <end position="210"/>
    </location>
</feature>
<proteinExistence type="predicted"/>
<feature type="non-terminal residue" evidence="9">
    <location>
        <position position="1"/>
    </location>
</feature>
<comment type="caution">
    <text evidence="9">The sequence shown here is derived from an EMBL/GenBank/DDBJ whole genome shotgun (WGS) entry which is preliminary data.</text>
</comment>
<sequence length="367" mass="38873">HCRRLVVRDAVFPPPRPDGLFECLEGGIARRRFLFLFRLLVWIQVAVWIRVAALAALAVVAALEAPALLAGAVDRVDSVVDGQLFDVGLVVDGLDARHGRLDVPRDVALVVALLAALAIGSLIVPVGLMASGITSIGPLRDFVKLHGDEALFSFVIALAGSAVAIGLAWSALALDRAVPPGRVLGKVMQVTMLIAMLLPGSLMGMALLRARAMSGLPVSVTLHWPIVSAGCAARFAGVALVALRMARDSRDRHLDEMARVDGASALQAWLRIHLRRMWAVPVGVGILLTMFGMTELPATMVLLPAGVPNFAQRLLNQMHYARDQQVIASCTVLVGAYGLLTALAAGMLGLLRRRPAAGRAMCVALAA</sequence>
<comment type="subcellular location">
    <subcellularLocation>
        <location evidence="1">Cell inner membrane</location>
        <topology evidence="1">Multi-pass membrane protein</topology>
    </subcellularLocation>
</comment>
<evidence type="ECO:0000256" key="6">
    <source>
        <dbReference type="ARBA" id="ARBA00022989"/>
    </source>
</evidence>
<evidence type="ECO:0000313" key="9">
    <source>
        <dbReference type="EMBL" id="KKK63954.1"/>
    </source>
</evidence>
<evidence type="ECO:0000256" key="5">
    <source>
        <dbReference type="ARBA" id="ARBA00022692"/>
    </source>
</evidence>
<reference evidence="9" key="1">
    <citation type="journal article" date="2015" name="Nature">
        <title>Complex archaea that bridge the gap between prokaryotes and eukaryotes.</title>
        <authorList>
            <person name="Spang A."/>
            <person name="Saw J.H."/>
            <person name="Jorgensen S.L."/>
            <person name="Zaremba-Niedzwiedzka K."/>
            <person name="Martijn J."/>
            <person name="Lind A.E."/>
            <person name="van Eijk R."/>
            <person name="Schleper C."/>
            <person name="Guy L."/>
            <person name="Ettema T.J."/>
        </authorList>
    </citation>
    <scope>NUCLEOTIDE SEQUENCE</scope>
</reference>
<feature type="transmembrane region" description="Helical" evidence="8">
    <location>
        <begin position="107"/>
        <end position="130"/>
    </location>
</feature>
<feature type="transmembrane region" description="Helical" evidence="8">
    <location>
        <begin position="222"/>
        <end position="243"/>
    </location>
</feature>
<gene>
    <name evidence="9" type="ORF">LCGC14_2989090</name>
</gene>
<dbReference type="PANTHER" id="PTHR43357">
    <property type="entry name" value="INNER MEMBRANE ABC TRANSPORTER PERMEASE PROTEIN YDCV"/>
    <property type="match status" value="1"/>
</dbReference>
<dbReference type="Gene3D" id="1.10.3720.10">
    <property type="entry name" value="MetI-like"/>
    <property type="match status" value="1"/>
</dbReference>
<feature type="transmembrane region" description="Helical" evidence="8">
    <location>
        <begin position="39"/>
        <end position="63"/>
    </location>
</feature>
<feature type="transmembrane region" description="Helical" evidence="8">
    <location>
        <begin position="326"/>
        <end position="351"/>
    </location>
</feature>
<evidence type="ECO:0008006" key="10">
    <source>
        <dbReference type="Google" id="ProtNLM"/>
    </source>
</evidence>
<dbReference type="AlphaFoldDB" id="A0A0F8ZBV9"/>
<evidence type="ECO:0000256" key="7">
    <source>
        <dbReference type="ARBA" id="ARBA00023136"/>
    </source>
</evidence>
<feature type="non-terminal residue" evidence="9">
    <location>
        <position position="367"/>
    </location>
</feature>
<feature type="transmembrane region" description="Helical" evidence="8">
    <location>
        <begin position="278"/>
        <end position="306"/>
    </location>
</feature>
<evidence type="ECO:0000256" key="1">
    <source>
        <dbReference type="ARBA" id="ARBA00004429"/>
    </source>
</evidence>
<keyword evidence="4" id="KW-0997">Cell inner membrane</keyword>
<evidence type="ECO:0000256" key="8">
    <source>
        <dbReference type="SAM" id="Phobius"/>
    </source>
</evidence>
<dbReference type="EMBL" id="LAZR01061254">
    <property type="protein sequence ID" value="KKK63954.1"/>
    <property type="molecule type" value="Genomic_DNA"/>
</dbReference>
<evidence type="ECO:0000256" key="4">
    <source>
        <dbReference type="ARBA" id="ARBA00022519"/>
    </source>
</evidence>
<keyword evidence="2" id="KW-0813">Transport</keyword>
<keyword evidence="3" id="KW-1003">Cell membrane</keyword>
<name>A0A0F8ZBV9_9ZZZZ</name>
<dbReference type="PANTHER" id="PTHR43357:SF3">
    <property type="entry name" value="FE(3+)-TRANSPORT SYSTEM PERMEASE PROTEIN FBPB 2"/>
    <property type="match status" value="1"/>
</dbReference>
<dbReference type="SUPFAM" id="SSF161098">
    <property type="entry name" value="MetI-like"/>
    <property type="match status" value="1"/>
</dbReference>
<dbReference type="InterPro" id="IPR035906">
    <property type="entry name" value="MetI-like_sf"/>
</dbReference>
<feature type="transmembrane region" description="Helical" evidence="8">
    <location>
        <begin position="150"/>
        <end position="169"/>
    </location>
</feature>
<keyword evidence="5 8" id="KW-0812">Transmembrane</keyword>